<evidence type="ECO:0000313" key="2">
    <source>
        <dbReference type="Proteomes" id="UP000830671"/>
    </source>
</evidence>
<accession>A0A9Q8T013</accession>
<reference evidence="1" key="1">
    <citation type="journal article" date="2021" name="Mol. Plant Microbe Interact.">
        <title>Complete Genome Sequence of the Plant-Pathogenic Fungus Colletotrichum lupini.</title>
        <authorList>
            <person name="Baroncelli R."/>
            <person name="Pensec F."/>
            <person name="Da Lio D."/>
            <person name="Boufleur T."/>
            <person name="Vicente I."/>
            <person name="Sarrocco S."/>
            <person name="Picot A."/>
            <person name="Baraldi E."/>
            <person name="Sukno S."/>
            <person name="Thon M."/>
            <person name="Le Floch G."/>
        </authorList>
    </citation>
    <scope>NUCLEOTIDE SEQUENCE</scope>
    <source>
        <strain evidence="1">IMI 504893</strain>
    </source>
</reference>
<dbReference type="KEGG" id="clup:CLUP02_12154"/>
<protein>
    <submittedName>
        <fullName evidence="1">Uncharacterized protein</fullName>
    </submittedName>
</protein>
<organism evidence="1 2">
    <name type="scientific">Colletotrichum lupini</name>
    <dbReference type="NCBI Taxonomy" id="145971"/>
    <lineage>
        <taxon>Eukaryota</taxon>
        <taxon>Fungi</taxon>
        <taxon>Dikarya</taxon>
        <taxon>Ascomycota</taxon>
        <taxon>Pezizomycotina</taxon>
        <taxon>Sordariomycetes</taxon>
        <taxon>Hypocreomycetidae</taxon>
        <taxon>Glomerellales</taxon>
        <taxon>Glomerellaceae</taxon>
        <taxon>Colletotrichum</taxon>
        <taxon>Colletotrichum acutatum species complex</taxon>
    </lineage>
</organism>
<sequence length="183" mass="20051">MVSVPAKTTLSSCGFVFSELKSVAVAIASLYVTEKPHCDGIANPKDPEGGSWLDPLAGPYPFEFEWRMRCHRGLDRRLPFDYFDDDLTLDILVGDVCTANIKICDVGFRRSPSTAEARPKECNNKAKNMNAETRLAESVNIKLNKPSAASIASSIDRRTITKFRACRSGAWLSLFLAGPPHGG</sequence>
<gene>
    <name evidence="1" type="ORF">CLUP02_12154</name>
</gene>
<dbReference type="GeneID" id="73346128"/>
<dbReference type="RefSeq" id="XP_049148263.1">
    <property type="nucleotide sequence ID" value="XM_049291118.1"/>
</dbReference>
<dbReference type="EMBL" id="CP019478">
    <property type="protein sequence ID" value="UQC86652.1"/>
    <property type="molecule type" value="Genomic_DNA"/>
</dbReference>
<keyword evidence="2" id="KW-1185">Reference proteome</keyword>
<name>A0A9Q8T013_9PEZI</name>
<dbReference type="AlphaFoldDB" id="A0A9Q8T013"/>
<proteinExistence type="predicted"/>
<dbReference type="Proteomes" id="UP000830671">
    <property type="component" value="Chromosome 6"/>
</dbReference>
<evidence type="ECO:0000313" key="1">
    <source>
        <dbReference type="EMBL" id="UQC86652.1"/>
    </source>
</evidence>